<feature type="chain" id="PRO_5040202874" evidence="1">
    <location>
        <begin position="20"/>
        <end position="180"/>
    </location>
</feature>
<evidence type="ECO:0000313" key="3">
    <source>
        <dbReference type="Proteomes" id="UP001056384"/>
    </source>
</evidence>
<dbReference type="Proteomes" id="UP001056384">
    <property type="component" value="Chromosome 1"/>
</dbReference>
<feature type="signal peptide" evidence="1">
    <location>
        <begin position="1"/>
        <end position="19"/>
    </location>
</feature>
<evidence type="ECO:0000256" key="1">
    <source>
        <dbReference type="SAM" id="SignalP"/>
    </source>
</evidence>
<dbReference type="OrthoDB" id="3638982at2759"/>
<sequence length="180" mass="18902">MKGTLTSALLFLSTTAAISLPGNTPSPDTYGKKRPCSQAEIALATGIHLNINGQYGEYNGTLKVEKVETKHAGDAAAFNNAKGQLQSDIQAGMNIRLFNQQIAPAGNPAIPGLAQYQAAQETEKNLAAGLTGSYAVDKAAIASLKTDIKNGIQLNERNLKAAVSQCDFTLKFPPANEQGV</sequence>
<dbReference type="AlphaFoldDB" id="A0A9Q9AM80"/>
<gene>
    <name evidence="2" type="ORF">Slin15195_G006850</name>
</gene>
<proteinExistence type="predicted"/>
<evidence type="ECO:0000313" key="2">
    <source>
        <dbReference type="EMBL" id="USW47366.1"/>
    </source>
</evidence>
<reference evidence="2" key="1">
    <citation type="submission" date="2022-06" db="EMBL/GenBank/DDBJ databases">
        <title>Complete genome sequences of two strains of the flax pathogen Septoria linicola.</title>
        <authorList>
            <person name="Lapalu N."/>
            <person name="Simon A."/>
            <person name="Demenou B."/>
            <person name="Paumier D."/>
            <person name="Guillot M.-P."/>
            <person name="Gout L."/>
            <person name="Valade R."/>
        </authorList>
    </citation>
    <scope>NUCLEOTIDE SEQUENCE</scope>
    <source>
        <strain evidence="2">SE15195</strain>
    </source>
</reference>
<protein>
    <submittedName>
        <fullName evidence="2">Uncharacterized protein</fullName>
    </submittedName>
</protein>
<organism evidence="2 3">
    <name type="scientific">Septoria linicola</name>
    <dbReference type="NCBI Taxonomy" id="215465"/>
    <lineage>
        <taxon>Eukaryota</taxon>
        <taxon>Fungi</taxon>
        <taxon>Dikarya</taxon>
        <taxon>Ascomycota</taxon>
        <taxon>Pezizomycotina</taxon>
        <taxon>Dothideomycetes</taxon>
        <taxon>Dothideomycetidae</taxon>
        <taxon>Mycosphaerellales</taxon>
        <taxon>Mycosphaerellaceae</taxon>
        <taxon>Septoria</taxon>
    </lineage>
</organism>
<dbReference type="EMBL" id="CP099418">
    <property type="protein sequence ID" value="USW47366.1"/>
    <property type="molecule type" value="Genomic_DNA"/>
</dbReference>
<name>A0A9Q9AM80_9PEZI</name>
<keyword evidence="3" id="KW-1185">Reference proteome</keyword>
<accession>A0A9Q9AM80</accession>
<keyword evidence="1" id="KW-0732">Signal</keyword>